<comment type="caution">
    <text evidence="2">The sequence shown here is derived from an EMBL/GenBank/DDBJ whole genome shotgun (WGS) entry which is preliminary data.</text>
</comment>
<dbReference type="Gene3D" id="3.40.50.1820">
    <property type="entry name" value="alpha/beta hydrolase"/>
    <property type="match status" value="1"/>
</dbReference>
<dbReference type="GO" id="GO:0016020">
    <property type="term" value="C:membrane"/>
    <property type="evidence" value="ECO:0007669"/>
    <property type="project" value="TreeGrafter"/>
</dbReference>
<dbReference type="Proteomes" id="UP000230842">
    <property type="component" value="Unassembled WGS sequence"/>
</dbReference>
<evidence type="ECO:0000313" key="3">
    <source>
        <dbReference type="Proteomes" id="UP000230842"/>
    </source>
</evidence>
<dbReference type="EMBL" id="PGEZ01000001">
    <property type="protein sequence ID" value="PJJ57705.1"/>
    <property type="molecule type" value="Genomic_DNA"/>
</dbReference>
<feature type="domain" description="AB hydrolase-1" evidence="1">
    <location>
        <begin position="57"/>
        <end position="325"/>
    </location>
</feature>
<keyword evidence="3" id="KW-1185">Reference proteome</keyword>
<dbReference type="PANTHER" id="PTHR43798:SF33">
    <property type="entry name" value="HYDROLASE, PUTATIVE (AFU_ORTHOLOGUE AFUA_2G14860)-RELATED"/>
    <property type="match status" value="1"/>
</dbReference>
<dbReference type="InterPro" id="IPR050266">
    <property type="entry name" value="AB_hydrolase_sf"/>
</dbReference>
<dbReference type="Pfam" id="PF12697">
    <property type="entry name" value="Abhydrolase_6"/>
    <property type="match status" value="1"/>
</dbReference>
<reference evidence="2 3" key="1">
    <citation type="submission" date="2017-11" db="EMBL/GenBank/DDBJ databases">
        <title>Genomic Encyclopedia of Archaeal and Bacterial Type Strains, Phase II (KMG-II): From Individual Species to Whole Genera.</title>
        <authorList>
            <person name="Goeker M."/>
        </authorList>
    </citation>
    <scope>NUCLEOTIDE SEQUENCE [LARGE SCALE GENOMIC DNA]</scope>
    <source>
        <strain evidence="2 3">DSM 27763</strain>
    </source>
</reference>
<dbReference type="SUPFAM" id="SSF53474">
    <property type="entry name" value="alpha/beta-Hydrolases"/>
    <property type="match status" value="1"/>
</dbReference>
<protein>
    <submittedName>
        <fullName evidence="2">Pimeloyl-ACP methyl ester carboxylesterase</fullName>
    </submittedName>
</protein>
<gene>
    <name evidence="2" type="ORF">CLV56_1943</name>
</gene>
<proteinExistence type="predicted"/>
<dbReference type="InterPro" id="IPR000073">
    <property type="entry name" value="AB_hydrolase_1"/>
</dbReference>
<organism evidence="2 3">
    <name type="scientific">Mumia flava</name>
    <dbReference type="NCBI Taxonomy" id="1348852"/>
    <lineage>
        <taxon>Bacteria</taxon>
        <taxon>Bacillati</taxon>
        <taxon>Actinomycetota</taxon>
        <taxon>Actinomycetes</taxon>
        <taxon>Propionibacteriales</taxon>
        <taxon>Nocardioidaceae</taxon>
        <taxon>Mumia</taxon>
    </lineage>
</organism>
<evidence type="ECO:0000313" key="2">
    <source>
        <dbReference type="EMBL" id="PJJ57705.1"/>
    </source>
</evidence>
<evidence type="ECO:0000259" key="1">
    <source>
        <dbReference type="Pfam" id="PF12697"/>
    </source>
</evidence>
<dbReference type="GO" id="GO:0003824">
    <property type="term" value="F:catalytic activity"/>
    <property type="evidence" value="ECO:0007669"/>
    <property type="project" value="UniProtKB-ARBA"/>
</dbReference>
<name>A0A0B2B2N1_9ACTN</name>
<dbReference type="AlphaFoldDB" id="A0A0B2B2N1"/>
<accession>A0A0B2B2N1</accession>
<sequence>MHGDAAHDEAGLYEDWGVRSPQWAGVRSVSTRVCGVRVHFVRAEPASEAPPDAPVHVLVPPMTGSASMWMDLVPPLRQLGAVVSVDMPGSIAGGTDDPYRHGPRPELDARFVRAFVRHLGHEKVVLHGWSMGGLVAALAAGLMPEQVRAVVLVAPALPWRRTSRGEALGWHTVGRLAVVAVPPAARILCRLAGPRLLDTKRTAVGGAGTPTSGVDRITGSDLSRISRAQIDLWIDSLDAARAHPERLAPAAAAFASTTRAMFVAQKSTNQALDDVRVPVLVVWGTADQLIDPPSLRMHARRPGWTARPIEDVGHLLPLEAPAVYVHEVSAWLAG</sequence>
<dbReference type="InterPro" id="IPR029058">
    <property type="entry name" value="AB_hydrolase_fold"/>
</dbReference>
<dbReference type="PANTHER" id="PTHR43798">
    <property type="entry name" value="MONOACYLGLYCEROL LIPASE"/>
    <property type="match status" value="1"/>
</dbReference>